<name>A0A5N6L2G3_9ROSI</name>
<organism evidence="2 3">
    <name type="scientific">Carpinus fangiana</name>
    <dbReference type="NCBI Taxonomy" id="176857"/>
    <lineage>
        <taxon>Eukaryota</taxon>
        <taxon>Viridiplantae</taxon>
        <taxon>Streptophyta</taxon>
        <taxon>Embryophyta</taxon>
        <taxon>Tracheophyta</taxon>
        <taxon>Spermatophyta</taxon>
        <taxon>Magnoliopsida</taxon>
        <taxon>eudicotyledons</taxon>
        <taxon>Gunneridae</taxon>
        <taxon>Pentapetalae</taxon>
        <taxon>rosids</taxon>
        <taxon>fabids</taxon>
        <taxon>Fagales</taxon>
        <taxon>Betulaceae</taxon>
        <taxon>Carpinus</taxon>
    </lineage>
</organism>
<accession>A0A5N6L2G3</accession>
<sequence>MEPGDPPDGWDGDILNEVDLPPHYSQTPPHLPFIGLCDPEIEQDQDFDENADHVSDVDYFDVHLPGDDASSTSQSHDSNSPSPLLPEHASARTADASNADTDRMRGSESLPSTLTTEAMNDTEEGGDVEDMTPPPMKISPFVGGFCQHTRTAFPCIRDPLLNVTLQSDQKNVQIIDDKDGPPRRTGVLITGSKSHSGFLVNDATTGRCLPGRLLGNLGNYRFEKELPHQLRRQGATRKSIVA</sequence>
<gene>
    <name evidence="2" type="ORF">FH972_025934</name>
</gene>
<comment type="caution">
    <text evidence="2">The sequence shown here is derived from an EMBL/GenBank/DDBJ whole genome shotgun (WGS) entry which is preliminary data.</text>
</comment>
<dbReference type="AlphaFoldDB" id="A0A5N6L2G3"/>
<protein>
    <submittedName>
        <fullName evidence="2">Uncharacterized protein</fullName>
    </submittedName>
</protein>
<keyword evidence="3" id="KW-1185">Reference proteome</keyword>
<dbReference type="Proteomes" id="UP000327013">
    <property type="component" value="Unassembled WGS sequence"/>
</dbReference>
<feature type="compositionally biased region" description="Basic and acidic residues" evidence="1">
    <location>
        <begin position="50"/>
        <end position="66"/>
    </location>
</feature>
<dbReference type="EMBL" id="VIBQ01000073">
    <property type="protein sequence ID" value="KAB8611429.1"/>
    <property type="molecule type" value="Genomic_DNA"/>
</dbReference>
<feature type="region of interest" description="Disordered" evidence="1">
    <location>
        <begin position="1"/>
        <end position="135"/>
    </location>
</feature>
<evidence type="ECO:0000313" key="3">
    <source>
        <dbReference type="Proteomes" id="UP000327013"/>
    </source>
</evidence>
<feature type="compositionally biased region" description="Acidic residues" evidence="1">
    <location>
        <begin position="39"/>
        <end position="49"/>
    </location>
</feature>
<reference evidence="2 3" key="1">
    <citation type="submission" date="2019-06" db="EMBL/GenBank/DDBJ databases">
        <title>A chromosomal-level reference genome of Carpinus fangiana (Coryloideae, Betulaceae).</title>
        <authorList>
            <person name="Yang X."/>
            <person name="Wang Z."/>
            <person name="Zhang L."/>
            <person name="Hao G."/>
            <person name="Liu J."/>
            <person name="Yang Y."/>
        </authorList>
    </citation>
    <scope>NUCLEOTIDE SEQUENCE [LARGE SCALE GENOMIC DNA]</scope>
    <source>
        <strain evidence="2">Cfa_2016G</strain>
        <tissue evidence="2">Leaf</tissue>
    </source>
</reference>
<proteinExistence type="predicted"/>
<feature type="compositionally biased region" description="Polar residues" evidence="1">
    <location>
        <begin position="69"/>
        <end position="82"/>
    </location>
</feature>
<feature type="compositionally biased region" description="Acidic residues" evidence="1">
    <location>
        <begin position="120"/>
        <end position="130"/>
    </location>
</feature>
<feature type="compositionally biased region" description="Polar residues" evidence="1">
    <location>
        <begin position="109"/>
        <end position="119"/>
    </location>
</feature>
<evidence type="ECO:0000256" key="1">
    <source>
        <dbReference type="SAM" id="MobiDB-lite"/>
    </source>
</evidence>
<evidence type="ECO:0000313" key="2">
    <source>
        <dbReference type="EMBL" id="KAB8611429.1"/>
    </source>
</evidence>